<sequence>MFAASLFVLALAGSTLAAPAATPAQGFAPPSACKSIGKAVLGYDPTDIPIYSGAAPKRFLGEYGNIDGSGAKLLQPGNTVPQEFEVYSCKDTPSPSSGKGAISAQDGFIVSSTTPGNCLTASDEKKFGAHFVSKPCDFTSGYIANSQHFQFLADTFFSYKLVDFLGDTKDPTQNATKSFSTGQAGYHYRIDTDDTPYGSETVALDYQPGSYISTADTIVASFNYKAPAATFPECRLRKNGALTLDGKPLTVNPTPVQNGTQSYTAFQFYECDSDYMGYVSNPNTGVFYGHFKIASHDYCYVQQNGQSGPGNGLMFDMYGGCTNADSGVQTTSFFKYDSKSGKVNFLGKAKKDNPNENVVGWKLDANQNLNLDFASQNGNLVFV</sequence>
<accession>A0A0P1BRX1</accession>
<protein>
    <submittedName>
        <fullName evidence="2">Uncharacterized protein</fullName>
    </submittedName>
</protein>
<keyword evidence="1" id="KW-0732">Signal</keyword>
<keyword evidence="3" id="KW-1185">Reference proteome</keyword>
<organism evidence="2 3">
    <name type="scientific">Ceraceosorus bombacis</name>
    <dbReference type="NCBI Taxonomy" id="401625"/>
    <lineage>
        <taxon>Eukaryota</taxon>
        <taxon>Fungi</taxon>
        <taxon>Dikarya</taxon>
        <taxon>Basidiomycota</taxon>
        <taxon>Ustilaginomycotina</taxon>
        <taxon>Exobasidiomycetes</taxon>
        <taxon>Ceraceosorales</taxon>
        <taxon>Ceraceosoraceae</taxon>
        <taxon>Ceraceosorus</taxon>
    </lineage>
</organism>
<dbReference type="EMBL" id="CCYA01000290">
    <property type="protein sequence ID" value="CEH19269.1"/>
    <property type="molecule type" value="Genomic_DNA"/>
</dbReference>
<dbReference type="AlphaFoldDB" id="A0A0P1BRX1"/>
<name>A0A0P1BRX1_9BASI</name>
<dbReference type="Proteomes" id="UP000054845">
    <property type="component" value="Unassembled WGS sequence"/>
</dbReference>
<dbReference type="OrthoDB" id="2544199at2759"/>
<reference evidence="2 3" key="1">
    <citation type="submission" date="2014-09" db="EMBL/GenBank/DDBJ databases">
        <authorList>
            <person name="Magalhaes I.L.F."/>
            <person name="Oliveira U."/>
            <person name="Santos F.R."/>
            <person name="Vidigal T.H.D.A."/>
            <person name="Brescovit A.D."/>
            <person name="Santos A.J."/>
        </authorList>
    </citation>
    <scope>NUCLEOTIDE SEQUENCE [LARGE SCALE GENOMIC DNA]</scope>
</reference>
<feature type="chain" id="PRO_5006059767" evidence="1">
    <location>
        <begin position="18"/>
        <end position="383"/>
    </location>
</feature>
<proteinExistence type="predicted"/>
<evidence type="ECO:0000313" key="3">
    <source>
        <dbReference type="Proteomes" id="UP000054845"/>
    </source>
</evidence>
<evidence type="ECO:0000256" key="1">
    <source>
        <dbReference type="SAM" id="SignalP"/>
    </source>
</evidence>
<evidence type="ECO:0000313" key="2">
    <source>
        <dbReference type="EMBL" id="CEH19269.1"/>
    </source>
</evidence>
<feature type="signal peptide" evidence="1">
    <location>
        <begin position="1"/>
        <end position="17"/>
    </location>
</feature>